<dbReference type="InterPro" id="IPR050204">
    <property type="entry name" value="AraC_XylS_family_regulators"/>
</dbReference>
<dbReference type="InterPro" id="IPR009057">
    <property type="entry name" value="Homeodomain-like_sf"/>
</dbReference>
<dbReference type="SUPFAM" id="SSF46689">
    <property type="entry name" value="Homeodomain-like"/>
    <property type="match status" value="2"/>
</dbReference>
<feature type="domain" description="HTH araC/xylS-type" evidence="4">
    <location>
        <begin position="200"/>
        <end position="298"/>
    </location>
</feature>
<dbReference type="GO" id="GO:0043565">
    <property type="term" value="F:sequence-specific DNA binding"/>
    <property type="evidence" value="ECO:0007669"/>
    <property type="project" value="InterPro"/>
</dbReference>
<dbReference type="EMBL" id="CP002026">
    <property type="protein sequence ID" value="ADH91581.1"/>
    <property type="molecule type" value="Genomic_DNA"/>
</dbReference>
<sequence>MTDKTSAEMLKTHIAGRLIADGGRHPSRDVIVQIFARNSVQESFIVPAVAEPLIVWILKGSATVEERDIGGNWLASDVKAGDFFLTDSDEPYELRWRSHDGLPFEVMHLYLGLPLLARATQEIYGTVSRLTLRDVSGVNDAELSPLIETLAREISGQTQPSALLLESVAQAVSIQLVRRYVDPQRSTVRRRSAIPAYRLRRVTDLMQQTLASEFDLGRYARAAGMSEAHFSRQFKRSTGLTPSKYFIGMRMTVARRLLRETDRSIILIGMDIGYSSPSHFSQVFRKETGVSPGDYRGR</sequence>
<dbReference type="Gene3D" id="1.10.10.60">
    <property type="entry name" value="Homeodomain-like"/>
    <property type="match status" value="2"/>
</dbReference>
<dbReference type="GO" id="GO:0003700">
    <property type="term" value="F:DNA-binding transcription factor activity"/>
    <property type="evidence" value="ECO:0007669"/>
    <property type="project" value="InterPro"/>
</dbReference>
<evidence type="ECO:0000256" key="1">
    <source>
        <dbReference type="ARBA" id="ARBA00023015"/>
    </source>
</evidence>
<evidence type="ECO:0000256" key="2">
    <source>
        <dbReference type="ARBA" id="ARBA00023125"/>
    </source>
</evidence>
<organism evidence="5 6">
    <name type="scientific">Ancylobacter novellus (strain ATCC 8093 / DSM 506 / JCM 20403 / CCM 1077 / IAM 12100 / NBRC 12443 / NCIMB 10456)</name>
    <name type="common">Starkeya novella</name>
    <dbReference type="NCBI Taxonomy" id="639283"/>
    <lineage>
        <taxon>Bacteria</taxon>
        <taxon>Pseudomonadati</taxon>
        <taxon>Pseudomonadota</taxon>
        <taxon>Alphaproteobacteria</taxon>
        <taxon>Hyphomicrobiales</taxon>
        <taxon>Xanthobacteraceae</taxon>
        <taxon>Ancylobacter</taxon>
    </lineage>
</organism>
<dbReference type="SMART" id="SM00342">
    <property type="entry name" value="HTH_ARAC"/>
    <property type="match status" value="1"/>
</dbReference>
<proteinExistence type="predicted"/>
<dbReference type="eggNOG" id="COG4977">
    <property type="taxonomic scope" value="Bacteria"/>
</dbReference>
<dbReference type="HOGENOM" id="CLU_000445_88_4_5"/>
<keyword evidence="6" id="KW-1185">Reference proteome</keyword>
<evidence type="ECO:0000313" key="5">
    <source>
        <dbReference type="EMBL" id="ADH91581.1"/>
    </source>
</evidence>
<dbReference type="PANTHER" id="PTHR46796:SF6">
    <property type="entry name" value="ARAC SUBFAMILY"/>
    <property type="match status" value="1"/>
</dbReference>
<dbReference type="Pfam" id="PF12833">
    <property type="entry name" value="HTH_18"/>
    <property type="match status" value="1"/>
</dbReference>
<protein>
    <submittedName>
        <fullName evidence="5">Transcriptional regulator, AraC family</fullName>
    </submittedName>
</protein>
<dbReference type="Proteomes" id="UP000006633">
    <property type="component" value="Chromosome"/>
</dbReference>
<dbReference type="KEGG" id="sno:Snov_4319"/>
<evidence type="ECO:0000259" key="4">
    <source>
        <dbReference type="PROSITE" id="PS01124"/>
    </source>
</evidence>
<reference evidence="5 6" key="1">
    <citation type="journal article" date="2012" name="Stand. Genomic Sci.">
        <title>Complete genome sequence of the facultatively chemolithoautotrophic and methylotrophic alpha Proteobacterium Starkeya novella type strain (ATCC 8093(T)).</title>
        <authorList>
            <person name="Kappler U."/>
            <person name="Davenport K."/>
            <person name="Beatson S."/>
            <person name="Lucas S."/>
            <person name="Lapidus A."/>
            <person name="Copeland A."/>
            <person name="Berry K.W."/>
            <person name="Glavina Del Rio T."/>
            <person name="Hammon N."/>
            <person name="Dalin E."/>
            <person name="Tice H."/>
            <person name="Pitluck S."/>
            <person name="Richardson P."/>
            <person name="Bruce D."/>
            <person name="Goodwin L.A."/>
            <person name="Han C."/>
            <person name="Tapia R."/>
            <person name="Detter J.C."/>
            <person name="Chang Y.J."/>
            <person name="Jeffries C.D."/>
            <person name="Land M."/>
            <person name="Hauser L."/>
            <person name="Kyrpides N.C."/>
            <person name="Goker M."/>
            <person name="Ivanova N."/>
            <person name="Klenk H.P."/>
            <person name="Woyke T."/>
        </authorList>
    </citation>
    <scope>NUCLEOTIDE SEQUENCE [LARGE SCALE GENOMIC DNA]</scope>
    <source>
        <strain evidence="6">ATCC 8093 / DSM 506 / JCM 20403 / CCM 1077 / IAM 12100 / NBRC 12443 / NCIMB 10456</strain>
    </source>
</reference>
<dbReference type="AlphaFoldDB" id="D7A2Q1"/>
<dbReference type="PRINTS" id="PR00032">
    <property type="entry name" value="HTHARAC"/>
</dbReference>
<name>D7A2Q1_ANCN5</name>
<keyword evidence="3" id="KW-0804">Transcription</keyword>
<dbReference type="InterPro" id="IPR020449">
    <property type="entry name" value="Tscrpt_reg_AraC-type_HTH"/>
</dbReference>
<dbReference type="STRING" id="639283.Snov_4319"/>
<keyword evidence="2" id="KW-0238">DNA-binding</keyword>
<dbReference type="PANTHER" id="PTHR46796">
    <property type="entry name" value="HTH-TYPE TRANSCRIPTIONAL ACTIVATOR RHAS-RELATED"/>
    <property type="match status" value="1"/>
</dbReference>
<evidence type="ECO:0000313" key="6">
    <source>
        <dbReference type="Proteomes" id="UP000006633"/>
    </source>
</evidence>
<accession>D7A2Q1</accession>
<keyword evidence="1" id="KW-0805">Transcription regulation</keyword>
<gene>
    <name evidence="5" type="ordered locus">Snov_4319</name>
</gene>
<dbReference type="RefSeq" id="WP_013169081.1">
    <property type="nucleotide sequence ID" value="NC_014217.1"/>
</dbReference>
<dbReference type="PROSITE" id="PS01124">
    <property type="entry name" value="HTH_ARAC_FAMILY_2"/>
    <property type="match status" value="1"/>
</dbReference>
<evidence type="ECO:0000256" key="3">
    <source>
        <dbReference type="ARBA" id="ARBA00023163"/>
    </source>
</evidence>
<dbReference type="InterPro" id="IPR018060">
    <property type="entry name" value="HTH_AraC"/>
</dbReference>